<evidence type="ECO:0000313" key="1">
    <source>
        <dbReference type="EnsemblPlants" id="AET2Gv20543400.41"/>
    </source>
</evidence>
<proteinExistence type="predicted"/>
<dbReference type="Proteomes" id="UP000015105">
    <property type="component" value="Chromosome 2D"/>
</dbReference>
<organism evidence="1 2">
    <name type="scientific">Aegilops tauschii subsp. strangulata</name>
    <name type="common">Goatgrass</name>
    <dbReference type="NCBI Taxonomy" id="200361"/>
    <lineage>
        <taxon>Eukaryota</taxon>
        <taxon>Viridiplantae</taxon>
        <taxon>Streptophyta</taxon>
        <taxon>Embryophyta</taxon>
        <taxon>Tracheophyta</taxon>
        <taxon>Spermatophyta</taxon>
        <taxon>Magnoliopsida</taxon>
        <taxon>Liliopsida</taxon>
        <taxon>Poales</taxon>
        <taxon>Poaceae</taxon>
        <taxon>BOP clade</taxon>
        <taxon>Pooideae</taxon>
        <taxon>Triticodae</taxon>
        <taxon>Triticeae</taxon>
        <taxon>Triticinae</taxon>
        <taxon>Aegilops</taxon>
    </lineage>
</organism>
<reference evidence="1" key="5">
    <citation type="journal article" date="2021" name="G3 (Bethesda)">
        <title>Aegilops tauschii genome assembly Aet v5.0 features greater sequence contiguity and improved annotation.</title>
        <authorList>
            <person name="Wang L."/>
            <person name="Zhu T."/>
            <person name="Rodriguez J.C."/>
            <person name="Deal K.R."/>
            <person name="Dubcovsky J."/>
            <person name="McGuire P.E."/>
            <person name="Lux T."/>
            <person name="Spannagl M."/>
            <person name="Mayer K.F.X."/>
            <person name="Baldrich P."/>
            <person name="Meyers B.C."/>
            <person name="Huo N."/>
            <person name="Gu Y.Q."/>
            <person name="Zhou H."/>
            <person name="Devos K.M."/>
            <person name="Bennetzen J.L."/>
            <person name="Unver T."/>
            <person name="Budak H."/>
            <person name="Gulick P.J."/>
            <person name="Galiba G."/>
            <person name="Kalapos B."/>
            <person name="Nelson D.R."/>
            <person name="Li P."/>
            <person name="You F.M."/>
            <person name="Luo M.C."/>
            <person name="Dvorak J."/>
        </authorList>
    </citation>
    <scope>NUCLEOTIDE SEQUENCE [LARGE SCALE GENOMIC DNA]</scope>
    <source>
        <strain evidence="1">cv. AL8/78</strain>
    </source>
</reference>
<reference evidence="2" key="1">
    <citation type="journal article" date="2014" name="Science">
        <title>Ancient hybridizations among the ancestral genomes of bread wheat.</title>
        <authorList>
            <consortium name="International Wheat Genome Sequencing Consortium,"/>
            <person name="Marcussen T."/>
            <person name="Sandve S.R."/>
            <person name="Heier L."/>
            <person name="Spannagl M."/>
            <person name="Pfeifer M."/>
            <person name="Jakobsen K.S."/>
            <person name="Wulff B.B."/>
            <person name="Steuernagel B."/>
            <person name="Mayer K.F."/>
            <person name="Olsen O.A."/>
        </authorList>
    </citation>
    <scope>NUCLEOTIDE SEQUENCE [LARGE SCALE GENOMIC DNA]</scope>
    <source>
        <strain evidence="2">cv. AL8/78</strain>
    </source>
</reference>
<name>A0A453BKJ6_AEGTS</name>
<accession>A0A453BKJ6</accession>
<sequence length="71" mass="7810">MEVVTCLIGLQFGHVVLHFEDASNTSTALRYLQEALKKNECLLGPGHIQTTVRYHALAIAFSCMGAYKLSV</sequence>
<dbReference type="Gene3D" id="1.25.40.10">
    <property type="entry name" value="Tetratricopeptide repeat domain"/>
    <property type="match status" value="1"/>
</dbReference>
<dbReference type="PANTHER" id="PTHR12601:SF6">
    <property type="entry name" value="CLUSTERED MITOCHONDRIA PROTEIN HOMOLOG"/>
    <property type="match status" value="1"/>
</dbReference>
<dbReference type="GO" id="GO:0005737">
    <property type="term" value="C:cytoplasm"/>
    <property type="evidence" value="ECO:0007669"/>
    <property type="project" value="TreeGrafter"/>
</dbReference>
<evidence type="ECO:0000313" key="2">
    <source>
        <dbReference type="Proteomes" id="UP000015105"/>
    </source>
</evidence>
<dbReference type="Gramene" id="AET2Gv20543400.41">
    <property type="protein sequence ID" value="AET2Gv20543400.41"/>
    <property type="gene ID" value="AET2Gv20543400"/>
</dbReference>
<reference evidence="1" key="3">
    <citation type="journal article" date="2017" name="Nature">
        <title>Genome sequence of the progenitor of the wheat D genome Aegilops tauschii.</title>
        <authorList>
            <person name="Luo M.C."/>
            <person name="Gu Y.Q."/>
            <person name="Puiu D."/>
            <person name="Wang H."/>
            <person name="Twardziok S.O."/>
            <person name="Deal K.R."/>
            <person name="Huo N."/>
            <person name="Zhu T."/>
            <person name="Wang L."/>
            <person name="Wang Y."/>
            <person name="McGuire P.E."/>
            <person name="Liu S."/>
            <person name="Long H."/>
            <person name="Ramasamy R.K."/>
            <person name="Rodriguez J.C."/>
            <person name="Van S.L."/>
            <person name="Yuan L."/>
            <person name="Wang Z."/>
            <person name="Xia Z."/>
            <person name="Xiao L."/>
            <person name="Anderson O.D."/>
            <person name="Ouyang S."/>
            <person name="Liang Y."/>
            <person name="Zimin A.V."/>
            <person name="Pertea G."/>
            <person name="Qi P."/>
            <person name="Bennetzen J.L."/>
            <person name="Dai X."/>
            <person name="Dawson M.W."/>
            <person name="Muller H.G."/>
            <person name="Kugler K."/>
            <person name="Rivarola-Duarte L."/>
            <person name="Spannagl M."/>
            <person name="Mayer K.F.X."/>
            <person name="Lu F.H."/>
            <person name="Bevan M.W."/>
            <person name="Leroy P."/>
            <person name="Li P."/>
            <person name="You F.M."/>
            <person name="Sun Q."/>
            <person name="Liu Z."/>
            <person name="Lyons E."/>
            <person name="Wicker T."/>
            <person name="Salzberg S.L."/>
            <person name="Devos K.M."/>
            <person name="Dvorak J."/>
        </authorList>
    </citation>
    <scope>NUCLEOTIDE SEQUENCE [LARGE SCALE GENOMIC DNA]</scope>
    <source>
        <strain evidence="1">cv. AL8/78</strain>
    </source>
</reference>
<protein>
    <submittedName>
        <fullName evidence="1">Uncharacterized protein</fullName>
    </submittedName>
</protein>
<reference evidence="2" key="2">
    <citation type="journal article" date="2017" name="Nat. Plants">
        <title>The Aegilops tauschii genome reveals multiple impacts of transposons.</title>
        <authorList>
            <person name="Zhao G."/>
            <person name="Zou C."/>
            <person name="Li K."/>
            <person name="Wang K."/>
            <person name="Li T."/>
            <person name="Gao L."/>
            <person name="Zhang X."/>
            <person name="Wang H."/>
            <person name="Yang Z."/>
            <person name="Liu X."/>
            <person name="Jiang W."/>
            <person name="Mao L."/>
            <person name="Kong X."/>
            <person name="Jiao Y."/>
            <person name="Jia J."/>
        </authorList>
    </citation>
    <scope>NUCLEOTIDE SEQUENCE [LARGE SCALE GENOMIC DNA]</scope>
    <source>
        <strain evidence="2">cv. AL8/78</strain>
    </source>
</reference>
<dbReference type="InterPro" id="IPR027523">
    <property type="entry name" value="CLU_prot"/>
</dbReference>
<dbReference type="EnsemblPlants" id="AET2Gv20543400.41">
    <property type="protein sequence ID" value="AET2Gv20543400.41"/>
    <property type="gene ID" value="AET2Gv20543400"/>
</dbReference>
<dbReference type="InterPro" id="IPR011990">
    <property type="entry name" value="TPR-like_helical_dom_sf"/>
</dbReference>
<keyword evidence="2" id="KW-1185">Reference proteome</keyword>
<dbReference type="AlphaFoldDB" id="A0A453BKJ6"/>
<reference evidence="1" key="4">
    <citation type="submission" date="2019-03" db="UniProtKB">
        <authorList>
            <consortium name="EnsemblPlants"/>
        </authorList>
    </citation>
    <scope>IDENTIFICATION</scope>
</reference>
<dbReference type="PANTHER" id="PTHR12601">
    <property type="entry name" value="EUKARYOTIC TRANSLATION INITIATION FACTOR 3 SUBUNIT EIF-3"/>
    <property type="match status" value="1"/>
</dbReference>